<dbReference type="SUPFAM" id="SSF54631">
    <property type="entry name" value="CBS-domain pair"/>
    <property type="match status" value="1"/>
</dbReference>
<evidence type="ECO:0000256" key="4">
    <source>
        <dbReference type="ARBA" id="ARBA00022692"/>
    </source>
</evidence>
<feature type="domain" description="CBS" evidence="10">
    <location>
        <begin position="205"/>
        <end position="261"/>
    </location>
</feature>
<dbReference type="SMART" id="SM00924">
    <property type="entry name" value="MgtE_N"/>
    <property type="match status" value="1"/>
</dbReference>
<gene>
    <name evidence="11" type="ORF">ASJ35_07830</name>
</gene>
<dbReference type="InterPro" id="IPR006669">
    <property type="entry name" value="MgtE_transporter"/>
</dbReference>
<evidence type="ECO:0000256" key="6">
    <source>
        <dbReference type="ARBA" id="ARBA00022989"/>
    </source>
</evidence>
<comment type="function">
    <text evidence="9">Acts as a magnesium transporter.</text>
</comment>
<dbReference type="SUPFAM" id="SSF158791">
    <property type="entry name" value="MgtE N-terminal domain-like"/>
    <property type="match status" value="1"/>
</dbReference>
<comment type="subcellular location">
    <subcellularLocation>
        <location evidence="9">Cell membrane</location>
        <topology evidence="9">Multi-pass membrane protein</topology>
    </subcellularLocation>
    <subcellularLocation>
        <location evidence="1">Membrane</location>
        <topology evidence="1">Multi-pass membrane protein</topology>
    </subcellularLocation>
</comment>
<comment type="caution">
    <text evidence="9">Lacks conserved residue(s) required for the propagation of feature annotation.</text>
</comment>
<evidence type="ECO:0000313" key="12">
    <source>
        <dbReference type="Proteomes" id="UP000053433"/>
    </source>
</evidence>
<dbReference type="InterPro" id="IPR000644">
    <property type="entry name" value="CBS_dom"/>
</dbReference>
<evidence type="ECO:0000313" key="11">
    <source>
        <dbReference type="EMBL" id="KUE76636.1"/>
    </source>
</evidence>
<dbReference type="InterPro" id="IPR036739">
    <property type="entry name" value="SLC41_membr_dom_sf"/>
</dbReference>
<dbReference type="SMART" id="SM00116">
    <property type="entry name" value="CBS"/>
    <property type="match status" value="2"/>
</dbReference>
<dbReference type="Pfam" id="PF01769">
    <property type="entry name" value="MgtE"/>
    <property type="match status" value="1"/>
</dbReference>
<comment type="subunit">
    <text evidence="9">Homodimer.</text>
</comment>
<dbReference type="GO" id="GO:0015095">
    <property type="term" value="F:magnesium ion transmembrane transporter activity"/>
    <property type="evidence" value="ECO:0007669"/>
    <property type="project" value="UniProtKB-UniRule"/>
</dbReference>
<dbReference type="Gene3D" id="1.10.357.20">
    <property type="entry name" value="SLC41 divalent cation transporters, integral membrane domain"/>
    <property type="match status" value="1"/>
</dbReference>
<name>A0A0W7TS01_9FIRM</name>
<evidence type="ECO:0000256" key="3">
    <source>
        <dbReference type="ARBA" id="ARBA00022448"/>
    </source>
</evidence>
<sequence length="461" mass="52438">MNLKKLEFEKLIEQISTLYREKKYSQLKSILADINPTDIAVLFDEFPNEQRILLFRLLPKEEAAETFVELDGETQEALIHAFSDTELREVIDELYLDDTVDIIEEMPATIVKRILRNTDAQTRKSINTLLKYPEDSAGSIMTPEFVDLKKDNTVEDAFKRIRRTGVDKETIYTCYVTDSSRHLIGVTTVKELLLHDYGDKIEEFMETNTIFVNTHDDKEIAANFLDKYNFLALPVVDMENRLVGIITVDDAIDVLQEENTEDIQKMHAIMPNEKPYLKTGIFETWKSRITWLLFLMISATFTSMILNAFEDKLSALIVLTSFVPMLTGTSGNSGGQASAVIIRALSLKEIDFKDISKVIWKEFRVGVLCGITLAAVNFVKIWFVDRTLLGMSAITIQVDLVISLTLIIEIIFAKMVGCVFPILAKKMKLDPAVISSPFITTVMDALSLLIYFWLATMILHI</sequence>
<protein>
    <recommendedName>
        <fullName evidence="9">Magnesium transporter MgtE</fullName>
    </recommendedName>
</protein>
<reference evidence="11 12" key="1">
    <citation type="submission" date="2015-10" db="EMBL/GenBank/DDBJ databases">
        <title>A novel member of the family Ruminococcaceae isolated from human faeces.</title>
        <authorList>
            <person name="Shkoporov A.N."/>
            <person name="Chaplin A.V."/>
            <person name="Motuzova O.V."/>
            <person name="Kafarskaia L.I."/>
            <person name="Efimov B.A."/>
        </authorList>
    </citation>
    <scope>NUCLEOTIDE SEQUENCE [LARGE SCALE GENOMIC DNA]</scope>
    <source>
        <strain evidence="11 12">668</strain>
    </source>
</reference>
<evidence type="ECO:0000256" key="5">
    <source>
        <dbReference type="ARBA" id="ARBA00022842"/>
    </source>
</evidence>
<dbReference type="EMBL" id="LMUA01000008">
    <property type="protein sequence ID" value="KUE76636.1"/>
    <property type="molecule type" value="Genomic_DNA"/>
</dbReference>
<dbReference type="NCBIfam" id="TIGR00400">
    <property type="entry name" value="mgtE"/>
    <property type="match status" value="1"/>
</dbReference>
<keyword evidence="8" id="KW-0129">CBS domain</keyword>
<keyword evidence="3 9" id="KW-0813">Transport</keyword>
<dbReference type="AlphaFoldDB" id="A0A0W7TS01"/>
<evidence type="ECO:0000256" key="1">
    <source>
        <dbReference type="ARBA" id="ARBA00004141"/>
    </source>
</evidence>
<dbReference type="GO" id="GO:0046872">
    <property type="term" value="F:metal ion binding"/>
    <property type="evidence" value="ECO:0007669"/>
    <property type="project" value="UniProtKB-KW"/>
</dbReference>
<dbReference type="CDD" id="cd04606">
    <property type="entry name" value="CBS_pair_Mg_transporter"/>
    <property type="match status" value="1"/>
</dbReference>
<dbReference type="PANTHER" id="PTHR43773">
    <property type="entry name" value="MAGNESIUM TRANSPORTER MGTE"/>
    <property type="match status" value="1"/>
</dbReference>
<comment type="caution">
    <text evidence="11">The sequence shown here is derived from an EMBL/GenBank/DDBJ whole genome shotgun (WGS) entry which is preliminary data.</text>
</comment>
<evidence type="ECO:0000256" key="8">
    <source>
        <dbReference type="PROSITE-ProRule" id="PRU00703"/>
    </source>
</evidence>
<evidence type="ECO:0000259" key="10">
    <source>
        <dbReference type="PROSITE" id="PS51371"/>
    </source>
</evidence>
<keyword evidence="9" id="KW-0479">Metal-binding</keyword>
<keyword evidence="7 9" id="KW-0472">Membrane</keyword>
<feature type="transmembrane region" description="Helical" evidence="9">
    <location>
        <begin position="363"/>
        <end position="383"/>
    </location>
</feature>
<feature type="transmembrane region" description="Helical" evidence="9">
    <location>
        <begin position="389"/>
        <end position="412"/>
    </location>
</feature>
<dbReference type="RefSeq" id="WP_023042294.1">
    <property type="nucleotide sequence ID" value="NZ_LMUA01000008.1"/>
</dbReference>
<dbReference type="PANTHER" id="PTHR43773:SF1">
    <property type="entry name" value="MAGNESIUM TRANSPORTER MGTE"/>
    <property type="match status" value="1"/>
</dbReference>
<accession>A0A0W7TS01</accession>
<dbReference type="Pfam" id="PF00571">
    <property type="entry name" value="CBS"/>
    <property type="match status" value="2"/>
</dbReference>
<dbReference type="Gene3D" id="3.10.580.10">
    <property type="entry name" value="CBS-domain"/>
    <property type="match status" value="1"/>
</dbReference>
<evidence type="ECO:0000256" key="7">
    <source>
        <dbReference type="ARBA" id="ARBA00023136"/>
    </source>
</evidence>
<organism evidence="11 12">
    <name type="scientific">Ruthenibacterium lactatiformans</name>
    <dbReference type="NCBI Taxonomy" id="1550024"/>
    <lineage>
        <taxon>Bacteria</taxon>
        <taxon>Bacillati</taxon>
        <taxon>Bacillota</taxon>
        <taxon>Clostridia</taxon>
        <taxon>Eubacteriales</taxon>
        <taxon>Oscillospiraceae</taxon>
        <taxon>Ruthenibacterium</taxon>
    </lineage>
</organism>
<comment type="similarity">
    <text evidence="2 9">Belongs to the SLC41A transporter family.</text>
</comment>
<dbReference type="Pfam" id="PF03448">
    <property type="entry name" value="MgtE_N"/>
    <property type="match status" value="1"/>
</dbReference>
<feature type="domain" description="CBS" evidence="10">
    <location>
        <begin position="141"/>
        <end position="203"/>
    </location>
</feature>
<dbReference type="InterPro" id="IPR038076">
    <property type="entry name" value="MgtE_N_sf"/>
</dbReference>
<keyword evidence="5 9" id="KW-0460">Magnesium</keyword>
<keyword evidence="6 9" id="KW-1133">Transmembrane helix</keyword>
<dbReference type="Proteomes" id="UP000053433">
    <property type="component" value="Unassembled WGS sequence"/>
</dbReference>
<evidence type="ECO:0000256" key="9">
    <source>
        <dbReference type="RuleBase" id="RU362011"/>
    </source>
</evidence>
<proteinExistence type="inferred from homology"/>
<feature type="transmembrane region" description="Helical" evidence="9">
    <location>
        <begin position="289"/>
        <end position="309"/>
    </location>
</feature>
<dbReference type="SUPFAM" id="SSF161093">
    <property type="entry name" value="MgtE membrane domain-like"/>
    <property type="match status" value="1"/>
</dbReference>
<dbReference type="InterPro" id="IPR006668">
    <property type="entry name" value="Mg_transptr_MgtE_intracell_dom"/>
</dbReference>
<dbReference type="Gene3D" id="1.25.60.10">
    <property type="entry name" value="MgtE N-terminal domain-like"/>
    <property type="match status" value="1"/>
</dbReference>
<keyword evidence="4 9" id="KW-0812">Transmembrane</keyword>
<dbReference type="PROSITE" id="PS51371">
    <property type="entry name" value="CBS"/>
    <property type="match status" value="2"/>
</dbReference>
<evidence type="ECO:0000256" key="2">
    <source>
        <dbReference type="ARBA" id="ARBA00009749"/>
    </source>
</evidence>
<dbReference type="GO" id="GO:0005886">
    <property type="term" value="C:plasma membrane"/>
    <property type="evidence" value="ECO:0007669"/>
    <property type="project" value="UniProtKB-SubCell"/>
</dbReference>
<dbReference type="InterPro" id="IPR006667">
    <property type="entry name" value="SLC41_membr_dom"/>
</dbReference>
<dbReference type="InterPro" id="IPR046342">
    <property type="entry name" value="CBS_dom_sf"/>
</dbReference>
<keyword evidence="9" id="KW-1003">Cell membrane</keyword>
<feature type="transmembrane region" description="Helical" evidence="9">
    <location>
        <begin position="433"/>
        <end position="454"/>
    </location>
</feature>